<feature type="binding site" evidence="9">
    <location>
        <position position="280"/>
    </location>
    <ligand>
        <name>[4Fe-4S] cluster</name>
        <dbReference type="ChEBI" id="CHEBI:49883"/>
        <label>2</label>
    </ligand>
</feature>
<dbReference type="PANTHER" id="PTHR30002:SF4">
    <property type="entry name" value="EPOXYQUEUOSINE REDUCTASE"/>
    <property type="match status" value="1"/>
</dbReference>
<evidence type="ECO:0000256" key="9">
    <source>
        <dbReference type="HAMAP-Rule" id="MF_00916"/>
    </source>
</evidence>
<comment type="pathway">
    <text evidence="9">tRNA modification; tRNA-queuosine biosynthesis.</text>
</comment>
<comment type="cofactor">
    <cofactor evidence="9">
        <name>[4Fe-4S] cluster</name>
        <dbReference type="ChEBI" id="CHEBI:49883"/>
    </cofactor>
    <text evidence="9">Binds 2 [4Fe-4S] clusters per monomer.</text>
</comment>
<dbReference type="HAMAP" id="MF_00916">
    <property type="entry name" value="QueG"/>
    <property type="match status" value="1"/>
</dbReference>
<dbReference type="SUPFAM" id="SSF46548">
    <property type="entry name" value="alpha-helical ferredoxin"/>
    <property type="match status" value="1"/>
</dbReference>
<evidence type="ECO:0000313" key="12">
    <source>
        <dbReference type="EMBL" id="SFG74153.1"/>
    </source>
</evidence>
<dbReference type="EC" id="1.17.99.6" evidence="9"/>
<feature type="active site" description="Proton donor" evidence="9">
    <location>
        <position position="169"/>
    </location>
</feature>
<feature type="binding site" evidence="9">
    <location>
        <position position="277"/>
    </location>
    <ligand>
        <name>[4Fe-4S] cluster</name>
        <dbReference type="ChEBI" id="CHEBI:49883"/>
        <label>2</label>
    </ligand>
</feature>
<dbReference type="UniPathway" id="UPA00392"/>
<comment type="similarity">
    <text evidence="9">Belongs to the QueG family.</text>
</comment>
<dbReference type="STRING" id="1045558.SAMN05216175_11296"/>
<name>A0A1I2UAV5_9GAMM</name>
<dbReference type="GO" id="GO:0005737">
    <property type="term" value="C:cytoplasm"/>
    <property type="evidence" value="ECO:0007669"/>
    <property type="project" value="UniProtKB-SubCell"/>
</dbReference>
<dbReference type="InterPro" id="IPR004453">
    <property type="entry name" value="QueG"/>
</dbReference>
<keyword evidence="7 9" id="KW-0408">Iron</keyword>
<dbReference type="Proteomes" id="UP000198623">
    <property type="component" value="Unassembled WGS sequence"/>
</dbReference>
<feature type="binding site" evidence="9">
    <location>
        <position position="227"/>
    </location>
    <ligand>
        <name>[4Fe-4S] cluster</name>
        <dbReference type="ChEBI" id="CHEBI:49883"/>
        <label>1</label>
    </ligand>
</feature>
<keyword evidence="8 9" id="KW-0411">Iron-sulfur</keyword>
<keyword evidence="6 9" id="KW-0560">Oxidoreductase</keyword>
<accession>A0A1I2UAV5</accession>
<feature type="binding site" evidence="9">
    <location>
        <position position="230"/>
    </location>
    <ligand>
        <name>[4Fe-4S] cluster</name>
        <dbReference type="ChEBI" id="CHEBI:49883"/>
        <label>1</label>
    </ligand>
</feature>
<sequence length="393" mass="43822">MTDSVLSTSAQLTKPARQELSSGQELSAEQAFSSEKLAALAKQVHLWAAEAGFQECGIVNPDLEEDTERLQAWLDKQHHGEMSYLAANADKRRDPYLLVPGSCRIISVRMDYTPPAFSALKVLNSPEKAYIARYTLGRDYHKMMRKRLTQLGKRIAEAAGTMGYRAFVDSAPVMERPIAQQAGIGWTGKHTLILNRHAGSWFFLGELLIDLPLPTDPPIEKQHCGSCTACLDICPTKAFSGPYELNATRCISYLTIEKKGAIPEELRPLMGNRIFGCDDCQLVCPWNRFAKHTAEADFHPRHQLDDVSLIDLFNWDETTFLKRTEGSAIRRTGYQGWLRNIAVALGNSGGGNEIIAALEAKRPHCSEMVIEHIDWAINRLTKGTTLLSPIQLK</sequence>
<keyword evidence="9" id="KW-0846">Cobalamin</keyword>
<evidence type="ECO:0000313" key="13">
    <source>
        <dbReference type="Proteomes" id="UP000198623"/>
    </source>
</evidence>
<dbReference type="InterPro" id="IPR013542">
    <property type="entry name" value="QueG_DUF1730"/>
</dbReference>
<feature type="binding site" evidence="9">
    <location>
        <position position="224"/>
    </location>
    <ligand>
        <name>[4Fe-4S] cluster</name>
        <dbReference type="ChEBI" id="CHEBI:49883"/>
        <label>1</label>
    </ligand>
</feature>
<evidence type="ECO:0000256" key="3">
    <source>
        <dbReference type="ARBA" id="ARBA00022694"/>
    </source>
</evidence>
<dbReference type="GO" id="GO:0052693">
    <property type="term" value="F:epoxyqueuosine reductase activity"/>
    <property type="evidence" value="ECO:0007669"/>
    <property type="project" value="UniProtKB-UniRule"/>
</dbReference>
<keyword evidence="9" id="KW-0170">Cobalt</keyword>
<keyword evidence="3 9" id="KW-0819">tRNA processing</keyword>
<dbReference type="FunFam" id="3.30.70.20:FF:000017">
    <property type="entry name" value="Epoxyqueuosine reductase"/>
    <property type="match status" value="1"/>
</dbReference>
<evidence type="ECO:0000259" key="11">
    <source>
        <dbReference type="PROSITE" id="PS51379"/>
    </source>
</evidence>
<evidence type="ECO:0000256" key="1">
    <source>
        <dbReference type="ARBA" id="ARBA00022485"/>
    </source>
</evidence>
<dbReference type="PROSITE" id="PS51379">
    <property type="entry name" value="4FE4S_FER_2"/>
    <property type="match status" value="1"/>
</dbReference>
<comment type="function">
    <text evidence="9">Catalyzes the conversion of epoxyqueuosine (oQ) to queuosine (Q), which is a hypermodified base found in the wobble positions of tRNA(Asp), tRNA(Asn), tRNA(His) and tRNA(Tyr).</text>
</comment>
<keyword evidence="1 9" id="KW-0004">4Fe-4S</keyword>
<dbReference type="GO" id="GO:0051539">
    <property type="term" value="F:4 iron, 4 sulfur cluster binding"/>
    <property type="evidence" value="ECO:0007669"/>
    <property type="project" value="UniProtKB-KW"/>
</dbReference>
<dbReference type="PANTHER" id="PTHR30002">
    <property type="entry name" value="EPOXYQUEUOSINE REDUCTASE"/>
    <property type="match status" value="1"/>
</dbReference>
<dbReference type="GO" id="GO:0008616">
    <property type="term" value="P:tRNA queuosine(34) biosynthetic process"/>
    <property type="evidence" value="ECO:0007669"/>
    <property type="project" value="UniProtKB-UniRule"/>
</dbReference>
<feature type="binding site" evidence="9">
    <location>
        <position position="187"/>
    </location>
    <ligand>
        <name>cob(II)alamin</name>
        <dbReference type="ChEBI" id="CHEBI:16304"/>
    </ligand>
</feature>
<dbReference type="NCBIfam" id="TIGR00276">
    <property type="entry name" value="tRNA epoxyqueuosine(34) reductase QueG"/>
    <property type="match status" value="1"/>
</dbReference>
<gene>
    <name evidence="9" type="primary">queG</name>
    <name evidence="12" type="ORF">SAMN05216175_11296</name>
</gene>
<evidence type="ECO:0000256" key="10">
    <source>
        <dbReference type="SAM" id="MobiDB-lite"/>
    </source>
</evidence>
<evidence type="ECO:0000256" key="8">
    <source>
        <dbReference type="ARBA" id="ARBA00023014"/>
    </source>
</evidence>
<keyword evidence="2 9" id="KW-0963">Cytoplasm</keyword>
<organism evidence="12 13">
    <name type="scientific">Neptunomonas qingdaonensis</name>
    <dbReference type="NCBI Taxonomy" id="1045558"/>
    <lineage>
        <taxon>Bacteria</taxon>
        <taxon>Pseudomonadati</taxon>
        <taxon>Pseudomonadota</taxon>
        <taxon>Gammaproteobacteria</taxon>
        <taxon>Oceanospirillales</taxon>
        <taxon>Oceanospirillaceae</taxon>
        <taxon>Neptunomonas</taxon>
    </lineage>
</organism>
<comment type="cofactor">
    <cofactor evidence="9">
        <name>cob(II)alamin</name>
        <dbReference type="ChEBI" id="CHEBI:16304"/>
    </cofactor>
</comment>
<dbReference type="GO" id="GO:0046872">
    <property type="term" value="F:metal ion binding"/>
    <property type="evidence" value="ECO:0007669"/>
    <property type="project" value="UniProtKB-KW"/>
</dbReference>
<evidence type="ECO:0000256" key="4">
    <source>
        <dbReference type="ARBA" id="ARBA00022723"/>
    </source>
</evidence>
<comment type="caution">
    <text evidence="9">Lacks conserved residue(s) required for the propagation of feature annotation.</text>
</comment>
<feature type="compositionally biased region" description="Polar residues" evidence="10">
    <location>
        <begin position="1"/>
        <end position="12"/>
    </location>
</feature>
<dbReference type="Gene3D" id="3.30.70.20">
    <property type="match status" value="1"/>
</dbReference>
<dbReference type="GO" id="GO:0031419">
    <property type="term" value="F:cobalamin binding"/>
    <property type="evidence" value="ECO:0007669"/>
    <property type="project" value="UniProtKB-KW"/>
</dbReference>
<evidence type="ECO:0000256" key="7">
    <source>
        <dbReference type="ARBA" id="ARBA00023004"/>
    </source>
</evidence>
<reference evidence="13" key="1">
    <citation type="submission" date="2016-10" db="EMBL/GenBank/DDBJ databases">
        <authorList>
            <person name="Varghese N."/>
            <person name="Submissions S."/>
        </authorList>
    </citation>
    <scope>NUCLEOTIDE SEQUENCE [LARGE SCALE GENOMIC DNA]</scope>
    <source>
        <strain evidence="13">CGMCC 1.10971</strain>
    </source>
</reference>
<protein>
    <recommendedName>
        <fullName evidence="9">Epoxyqueuosine reductase</fullName>
        <ecNumber evidence="9">1.17.99.6</ecNumber>
    </recommendedName>
    <alternativeName>
        <fullName evidence="9">Queuosine biosynthesis protein QueG</fullName>
    </alternativeName>
</protein>
<dbReference type="Pfam" id="PF08331">
    <property type="entry name" value="QueG_DUF1730"/>
    <property type="match status" value="1"/>
</dbReference>
<feature type="domain" description="4Fe-4S ferredoxin-type" evidence="11">
    <location>
        <begin position="215"/>
        <end position="244"/>
    </location>
</feature>
<feature type="binding site" evidence="9">
    <location>
        <position position="284"/>
    </location>
    <ligand>
        <name>[4Fe-4S] cluster</name>
        <dbReference type="ChEBI" id="CHEBI:49883"/>
        <label>1</label>
    </ligand>
</feature>
<dbReference type="InterPro" id="IPR017900">
    <property type="entry name" value="4Fe4S_Fe_S_CS"/>
</dbReference>
<dbReference type="InterPro" id="IPR017896">
    <property type="entry name" value="4Fe4S_Fe-S-bd"/>
</dbReference>
<feature type="binding site" evidence="9">
    <location>
        <position position="252"/>
    </location>
    <ligand>
        <name>cob(II)alamin</name>
        <dbReference type="ChEBI" id="CHEBI:16304"/>
    </ligand>
</feature>
<keyword evidence="4 9" id="KW-0479">Metal-binding</keyword>
<keyword evidence="13" id="KW-1185">Reference proteome</keyword>
<evidence type="ECO:0000256" key="5">
    <source>
        <dbReference type="ARBA" id="ARBA00022785"/>
    </source>
</evidence>
<dbReference type="Pfam" id="PF13484">
    <property type="entry name" value="Fer4_16"/>
    <property type="match status" value="1"/>
</dbReference>
<comment type="subunit">
    <text evidence="9">Monomer.</text>
</comment>
<comment type="subcellular location">
    <subcellularLocation>
        <location evidence="9">Cytoplasm</location>
    </subcellularLocation>
</comment>
<evidence type="ECO:0000256" key="6">
    <source>
        <dbReference type="ARBA" id="ARBA00023002"/>
    </source>
</evidence>
<feature type="binding site" evidence="9">
    <location>
        <position position="259"/>
    </location>
    <ligand>
        <name>tRNA</name>
        <dbReference type="ChEBI" id="CHEBI:17843"/>
    </ligand>
</feature>
<keyword evidence="5 9" id="KW-0671">Queuosine biosynthesis</keyword>
<proteinExistence type="inferred from homology"/>
<feature type="binding site" evidence="9">
    <location>
        <position position="234"/>
    </location>
    <ligand>
        <name>[4Fe-4S] cluster</name>
        <dbReference type="ChEBI" id="CHEBI:49883"/>
        <label>2</label>
    </ligand>
</feature>
<comment type="catalytic activity">
    <reaction evidence="9">
        <text>epoxyqueuosine(34) in tRNA + AH2 = queuosine(34) in tRNA + A + H2O</text>
        <dbReference type="Rhea" id="RHEA:32159"/>
        <dbReference type="Rhea" id="RHEA-COMP:18571"/>
        <dbReference type="Rhea" id="RHEA-COMP:18582"/>
        <dbReference type="ChEBI" id="CHEBI:13193"/>
        <dbReference type="ChEBI" id="CHEBI:15377"/>
        <dbReference type="ChEBI" id="CHEBI:17499"/>
        <dbReference type="ChEBI" id="CHEBI:194431"/>
        <dbReference type="ChEBI" id="CHEBI:194443"/>
        <dbReference type="EC" id="1.17.99.6"/>
    </reaction>
</comment>
<feature type="binding site" evidence="9">
    <location>
        <position position="204"/>
    </location>
    <ligand>
        <name>cob(II)alamin</name>
        <dbReference type="ChEBI" id="CHEBI:16304"/>
    </ligand>
</feature>
<feature type="region of interest" description="Disordered" evidence="10">
    <location>
        <begin position="1"/>
        <end position="24"/>
    </location>
</feature>
<dbReference type="EMBL" id="FOOU01000012">
    <property type="protein sequence ID" value="SFG74153.1"/>
    <property type="molecule type" value="Genomic_DNA"/>
</dbReference>
<feature type="binding site" evidence="9">
    <location>
        <position position="250"/>
    </location>
    <ligand>
        <name>[4Fe-4S] cluster</name>
        <dbReference type="ChEBI" id="CHEBI:49883"/>
        <label>2</label>
    </ligand>
</feature>
<feature type="binding site" evidence="9">
    <location>
        <begin position="277"/>
        <end position="278"/>
    </location>
    <ligand>
        <name>cob(II)alamin</name>
        <dbReference type="ChEBI" id="CHEBI:16304"/>
    </ligand>
</feature>
<feature type="binding site" evidence="9">
    <location>
        <position position="169"/>
    </location>
    <ligand>
        <name>cob(II)alamin</name>
        <dbReference type="ChEBI" id="CHEBI:16304"/>
    </ligand>
</feature>
<dbReference type="AlphaFoldDB" id="A0A1I2UAV5"/>
<feature type="binding site" evidence="9">
    <location>
        <position position="92"/>
    </location>
    <ligand>
        <name>cob(II)alamin</name>
        <dbReference type="ChEBI" id="CHEBI:16304"/>
    </ligand>
</feature>
<dbReference type="PROSITE" id="PS00198">
    <property type="entry name" value="4FE4S_FER_1"/>
    <property type="match status" value="1"/>
</dbReference>
<feature type="binding site" evidence="9">
    <location>
        <position position="193"/>
    </location>
    <ligand>
        <name>cob(II)alamin</name>
        <dbReference type="ChEBI" id="CHEBI:16304"/>
    </ligand>
</feature>
<evidence type="ECO:0000256" key="2">
    <source>
        <dbReference type="ARBA" id="ARBA00022490"/>
    </source>
</evidence>